<feature type="transmembrane region" description="Helical" evidence="2">
    <location>
        <begin position="95"/>
        <end position="116"/>
    </location>
</feature>
<comment type="caution">
    <text evidence="3">The sequence shown here is derived from an EMBL/GenBank/DDBJ whole genome shotgun (WGS) entry which is preliminary data.</text>
</comment>
<feature type="transmembrane region" description="Helical" evidence="2">
    <location>
        <begin position="122"/>
        <end position="144"/>
    </location>
</feature>
<keyword evidence="2" id="KW-0812">Transmembrane</keyword>
<feature type="transmembrane region" description="Helical" evidence="2">
    <location>
        <begin position="30"/>
        <end position="48"/>
    </location>
</feature>
<feature type="transmembrane region" description="Helical" evidence="2">
    <location>
        <begin position="177"/>
        <end position="199"/>
    </location>
</feature>
<keyword evidence="4" id="KW-1185">Reference proteome</keyword>
<protein>
    <submittedName>
        <fullName evidence="3">Putative membrane protein YczE</fullName>
    </submittedName>
</protein>
<dbReference type="PANTHER" id="PTHR40078">
    <property type="entry name" value="INTEGRAL MEMBRANE PROTEIN-RELATED"/>
    <property type="match status" value="1"/>
</dbReference>
<evidence type="ECO:0000256" key="1">
    <source>
        <dbReference type="SAM" id="MobiDB-lite"/>
    </source>
</evidence>
<dbReference type="InterPro" id="IPR038750">
    <property type="entry name" value="YczE/YyaS-like"/>
</dbReference>
<accession>A0A542XAY4</accession>
<dbReference type="RefSeq" id="WP_236022292.1">
    <property type="nucleotide sequence ID" value="NZ_CAJTBP010000001.1"/>
</dbReference>
<evidence type="ECO:0000313" key="4">
    <source>
        <dbReference type="Proteomes" id="UP000318336"/>
    </source>
</evidence>
<sequence length="224" mass="22991">MDSTDLGDTARRGHRPLPRPAQLHGPVSRGVRLLLGLTLYGASVAMLIEAGLGTMPWSVLEVGLAGRLGADVGLVIVLVSFVVLLLWLPLRQRPGIGTVVNAVWVGPAATVTLHLLPSPGALVAQLSLAAAGVVLNGLATGLYIGARLGPGPRDGLMTGLHARTGWSLRLVRTGIEIAVVATGFALGGVVGVGTLMYALTIGPLAQLFLRIFDTAPDAATTRPG</sequence>
<dbReference type="AlphaFoldDB" id="A0A542XAY4"/>
<name>A0A542XAY4_9MICO</name>
<dbReference type="PANTHER" id="PTHR40078:SF1">
    <property type="entry name" value="INTEGRAL MEMBRANE PROTEIN"/>
    <property type="match status" value="1"/>
</dbReference>
<feature type="transmembrane region" description="Helical" evidence="2">
    <location>
        <begin position="68"/>
        <end position="88"/>
    </location>
</feature>
<proteinExistence type="predicted"/>
<dbReference type="Proteomes" id="UP000318336">
    <property type="component" value="Unassembled WGS sequence"/>
</dbReference>
<dbReference type="EMBL" id="VFOK01000001">
    <property type="protein sequence ID" value="TQL33002.1"/>
    <property type="molecule type" value="Genomic_DNA"/>
</dbReference>
<reference evidence="3 4" key="1">
    <citation type="submission" date="2019-06" db="EMBL/GenBank/DDBJ databases">
        <title>Sequencing the genomes of 1000 actinobacteria strains.</title>
        <authorList>
            <person name="Klenk H.-P."/>
        </authorList>
    </citation>
    <scope>NUCLEOTIDE SEQUENCE [LARGE SCALE GENOMIC DNA]</scope>
    <source>
        <strain evidence="3 4">DSM 24617</strain>
    </source>
</reference>
<keyword evidence="2" id="KW-0472">Membrane</keyword>
<keyword evidence="2" id="KW-1133">Transmembrane helix</keyword>
<dbReference type="Pfam" id="PF19700">
    <property type="entry name" value="DUF6198"/>
    <property type="match status" value="1"/>
</dbReference>
<gene>
    <name evidence="3" type="ORF">FB554_1135</name>
</gene>
<evidence type="ECO:0000256" key="2">
    <source>
        <dbReference type="SAM" id="Phobius"/>
    </source>
</evidence>
<evidence type="ECO:0000313" key="3">
    <source>
        <dbReference type="EMBL" id="TQL33002.1"/>
    </source>
</evidence>
<feature type="region of interest" description="Disordered" evidence="1">
    <location>
        <begin position="1"/>
        <end position="24"/>
    </location>
</feature>
<organism evidence="3 4">
    <name type="scientific">Barrientosiimonas humi</name>
    <dbReference type="NCBI Taxonomy" id="999931"/>
    <lineage>
        <taxon>Bacteria</taxon>
        <taxon>Bacillati</taxon>
        <taxon>Actinomycetota</taxon>
        <taxon>Actinomycetes</taxon>
        <taxon>Micrococcales</taxon>
        <taxon>Dermacoccaceae</taxon>
        <taxon>Barrientosiimonas</taxon>
    </lineage>
</organism>